<keyword evidence="7" id="KW-1185">Reference proteome</keyword>
<dbReference type="GO" id="GO:0005524">
    <property type="term" value="F:ATP binding"/>
    <property type="evidence" value="ECO:0007669"/>
    <property type="project" value="UniProtKB-UniRule"/>
</dbReference>
<dbReference type="PANTHER" id="PTHR45756:SF1">
    <property type="entry name" value="PROTEIN KINASE DOMAIN CONTAINING PROTEIN"/>
    <property type="match status" value="1"/>
</dbReference>
<dbReference type="Gene3D" id="3.30.200.20">
    <property type="entry name" value="Phosphorylase Kinase, domain 1"/>
    <property type="match status" value="1"/>
</dbReference>
<dbReference type="InterPro" id="IPR000719">
    <property type="entry name" value="Prot_kinase_dom"/>
</dbReference>
<dbReference type="InterPro" id="IPR001245">
    <property type="entry name" value="Ser-Thr/Tyr_kinase_cat_dom"/>
</dbReference>
<dbReference type="PANTHER" id="PTHR45756">
    <property type="entry name" value="PALMITOYLTRANSFERASE"/>
    <property type="match status" value="1"/>
</dbReference>
<dbReference type="InterPro" id="IPR011009">
    <property type="entry name" value="Kinase-like_dom_sf"/>
</dbReference>
<dbReference type="Proteomes" id="UP000887578">
    <property type="component" value="Unplaced"/>
</dbReference>
<dbReference type="InterPro" id="IPR008271">
    <property type="entry name" value="Ser/Thr_kinase_AS"/>
</dbReference>
<evidence type="ECO:0000313" key="8">
    <source>
        <dbReference type="WBParaSite" id="PDA_v2.g14173.t1"/>
    </source>
</evidence>
<dbReference type="InterPro" id="IPR017441">
    <property type="entry name" value="Protein_kinase_ATP_BS"/>
</dbReference>
<dbReference type="PIRSF" id="PIRSF000654">
    <property type="entry name" value="Integrin-linked_kinase"/>
    <property type="match status" value="1"/>
</dbReference>
<dbReference type="InterPro" id="IPR053215">
    <property type="entry name" value="TKL_Ser/Thr_kinase"/>
</dbReference>
<comment type="similarity">
    <text evidence="5">Belongs to the protein kinase superfamily.</text>
</comment>
<reference evidence="8" key="1">
    <citation type="submission" date="2022-11" db="UniProtKB">
        <authorList>
            <consortium name="WormBaseParasite"/>
        </authorList>
    </citation>
    <scope>IDENTIFICATION</scope>
</reference>
<dbReference type="WBParaSite" id="PDA_v2.g14173.t1">
    <property type="protein sequence ID" value="PDA_v2.g14173.t1"/>
    <property type="gene ID" value="PDA_v2.g14173"/>
</dbReference>
<dbReference type="AlphaFoldDB" id="A0A914P9I0"/>
<dbReference type="Pfam" id="PF07714">
    <property type="entry name" value="PK_Tyr_Ser-Thr"/>
    <property type="match status" value="1"/>
</dbReference>
<keyword evidence="2 4" id="KW-0547">Nucleotide-binding</keyword>
<dbReference type="SMART" id="SM00220">
    <property type="entry name" value="S_TKc"/>
    <property type="match status" value="1"/>
</dbReference>
<keyword evidence="1 5" id="KW-0418">Kinase</keyword>
<dbReference type="PROSITE" id="PS50011">
    <property type="entry name" value="PROTEIN_KINASE_DOM"/>
    <property type="match status" value="1"/>
</dbReference>
<feature type="binding site" evidence="4">
    <location>
        <position position="63"/>
    </location>
    <ligand>
        <name>ATP</name>
        <dbReference type="ChEBI" id="CHEBI:30616"/>
    </ligand>
</feature>
<evidence type="ECO:0000256" key="4">
    <source>
        <dbReference type="PROSITE-ProRule" id="PRU10141"/>
    </source>
</evidence>
<organism evidence="7 8">
    <name type="scientific">Panagrolaimus davidi</name>
    <dbReference type="NCBI Taxonomy" id="227884"/>
    <lineage>
        <taxon>Eukaryota</taxon>
        <taxon>Metazoa</taxon>
        <taxon>Ecdysozoa</taxon>
        <taxon>Nematoda</taxon>
        <taxon>Chromadorea</taxon>
        <taxon>Rhabditida</taxon>
        <taxon>Tylenchina</taxon>
        <taxon>Panagrolaimomorpha</taxon>
        <taxon>Panagrolaimoidea</taxon>
        <taxon>Panagrolaimidae</taxon>
        <taxon>Panagrolaimus</taxon>
    </lineage>
</organism>
<evidence type="ECO:0000256" key="2">
    <source>
        <dbReference type="ARBA" id="ARBA00022741"/>
    </source>
</evidence>
<dbReference type="SUPFAM" id="SSF56112">
    <property type="entry name" value="Protein kinase-like (PK-like)"/>
    <property type="match status" value="1"/>
</dbReference>
<evidence type="ECO:0000256" key="1">
    <source>
        <dbReference type="ARBA" id="ARBA00022527"/>
    </source>
</evidence>
<dbReference type="GO" id="GO:0004674">
    <property type="term" value="F:protein serine/threonine kinase activity"/>
    <property type="evidence" value="ECO:0007669"/>
    <property type="project" value="UniProtKB-KW"/>
</dbReference>
<protein>
    <submittedName>
        <fullName evidence="8">Protein kinase domain-containing protein</fullName>
    </submittedName>
</protein>
<evidence type="ECO:0000256" key="3">
    <source>
        <dbReference type="ARBA" id="ARBA00022840"/>
    </source>
</evidence>
<keyword evidence="1 5" id="KW-0808">Transferase</keyword>
<feature type="domain" description="Protein kinase" evidence="6">
    <location>
        <begin position="24"/>
        <end position="278"/>
    </location>
</feature>
<accession>A0A914P9I0</accession>
<evidence type="ECO:0000256" key="5">
    <source>
        <dbReference type="RuleBase" id="RU000304"/>
    </source>
</evidence>
<dbReference type="GO" id="GO:0006950">
    <property type="term" value="P:response to stress"/>
    <property type="evidence" value="ECO:0007669"/>
    <property type="project" value="UniProtKB-ARBA"/>
</dbReference>
<proteinExistence type="inferred from homology"/>
<name>A0A914P9I0_9BILA</name>
<dbReference type="PROSITE" id="PS00108">
    <property type="entry name" value="PROTEIN_KINASE_ST"/>
    <property type="match status" value="1"/>
</dbReference>
<evidence type="ECO:0000313" key="7">
    <source>
        <dbReference type="Proteomes" id="UP000887578"/>
    </source>
</evidence>
<evidence type="ECO:0000259" key="6">
    <source>
        <dbReference type="PROSITE" id="PS50011"/>
    </source>
</evidence>
<keyword evidence="1 5" id="KW-0723">Serine/threonine-protein kinase</keyword>
<keyword evidence="3 4" id="KW-0067">ATP-binding</keyword>
<dbReference type="PROSITE" id="PS00107">
    <property type="entry name" value="PROTEIN_KINASE_ATP"/>
    <property type="match status" value="1"/>
</dbReference>
<dbReference type="Gene3D" id="1.10.510.10">
    <property type="entry name" value="Transferase(Phosphotransferase) domain 1"/>
    <property type="match status" value="1"/>
</dbReference>
<sequence>MLRKEKREEIKSLEIITNPAEFIKTEEDPIGSGSFSKVYKGTWKDQVVAIKVAFVEGRKSIFKEFQIYEKISHPYILPAFGAHFGIENTLILALRKHNLTDYFYDYGSNLNFIQLKQYCIQVADALRYLHEKGILHCDLKIDNILVKDERGEFVEISDFGCAIDLKFDHNPVVNGTRTHLSYEVLKSKFEPNSPRIIPSTASDVWAFAVTVWQIFKKTDLLPSDFQIPENIIKNYENGKMLPQPPNIPTELWRHIVFPCFNIHPKSRPSMNDLYNSFIKYQALPTETTSSTFID</sequence>